<accession>A0A2P4PVK9</accession>
<reference evidence="1 2" key="1">
    <citation type="journal article" date="2013" name="Proc. Natl. Acad. Sci. U.S.A.">
        <title>Genome of an arbuscular mycorrhizal fungus provides insight into the oldest plant symbiosis.</title>
        <authorList>
            <person name="Tisserant E."/>
            <person name="Malbreil M."/>
            <person name="Kuo A."/>
            <person name="Kohler A."/>
            <person name="Symeonidi A."/>
            <person name="Balestrini R."/>
            <person name="Charron P."/>
            <person name="Duensing N."/>
            <person name="Frei Dit Frey N."/>
            <person name="Gianinazzi-Pearson V."/>
            <person name="Gilbert L.B."/>
            <person name="Handa Y."/>
            <person name="Herr J.R."/>
            <person name="Hijri M."/>
            <person name="Koul R."/>
            <person name="Kawaguchi M."/>
            <person name="Krajinski F."/>
            <person name="Lammers P.J."/>
            <person name="Masclaux F.G."/>
            <person name="Murat C."/>
            <person name="Morin E."/>
            <person name="Ndikumana S."/>
            <person name="Pagni M."/>
            <person name="Petitpierre D."/>
            <person name="Requena N."/>
            <person name="Rosikiewicz P."/>
            <person name="Riley R."/>
            <person name="Saito K."/>
            <person name="San Clemente H."/>
            <person name="Shapiro H."/>
            <person name="van Tuinen D."/>
            <person name="Becard G."/>
            <person name="Bonfante P."/>
            <person name="Paszkowski U."/>
            <person name="Shachar-Hill Y.Y."/>
            <person name="Tuskan G.A."/>
            <person name="Young P.W."/>
            <person name="Sanders I.R."/>
            <person name="Henrissat B."/>
            <person name="Rensing S.A."/>
            <person name="Grigoriev I.V."/>
            <person name="Corradi N."/>
            <person name="Roux C."/>
            <person name="Martin F."/>
        </authorList>
    </citation>
    <scope>NUCLEOTIDE SEQUENCE [LARGE SCALE GENOMIC DNA]</scope>
    <source>
        <strain evidence="1 2">DAOM 197198</strain>
    </source>
</reference>
<dbReference type="EMBL" id="AUPC02000136">
    <property type="protein sequence ID" value="POG69425.1"/>
    <property type="molecule type" value="Genomic_DNA"/>
</dbReference>
<dbReference type="AlphaFoldDB" id="A0A2P4PVK9"/>
<dbReference type="VEuPathDB" id="FungiDB:RhiirFUN_025025"/>
<organism evidence="1 2">
    <name type="scientific">Rhizophagus irregularis (strain DAOM 181602 / DAOM 197198 / MUCL 43194)</name>
    <name type="common">Arbuscular mycorrhizal fungus</name>
    <name type="synonym">Glomus intraradices</name>
    <dbReference type="NCBI Taxonomy" id="747089"/>
    <lineage>
        <taxon>Eukaryota</taxon>
        <taxon>Fungi</taxon>
        <taxon>Fungi incertae sedis</taxon>
        <taxon>Mucoromycota</taxon>
        <taxon>Glomeromycotina</taxon>
        <taxon>Glomeromycetes</taxon>
        <taxon>Glomerales</taxon>
        <taxon>Glomeraceae</taxon>
        <taxon>Rhizophagus</taxon>
    </lineage>
</organism>
<gene>
    <name evidence="1" type="ORF">GLOIN_2v1877596</name>
</gene>
<comment type="caution">
    <text evidence="1">The sequence shown here is derived from an EMBL/GenBank/DDBJ whole genome shotgun (WGS) entry which is preliminary data.</text>
</comment>
<reference evidence="1 2" key="2">
    <citation type="journal article" date="2018" name="New Phytol.">
        <title>High intraspecific genome diversity in the model arbuscular mycorrhizal symbiont Rhizophagus irregularis.</title>
        <authorList>
            <person name="Chen E.C.H."/>
            <person name="Morin E."/>
            <person name="Beaudet D."/>
            <person name="Noel J."/>
            <person name="Yildirir G."/>
            <person name="Ndikumana S."/>
            <person name="Charron P."/>
            <person name="St-Onge C."/>
            <person name="Giorgi J."/>
            <person name="Kruger M."/>
            <person name="Marton T."/>
            <person name="Ropars J."/>
            <person name="Grigoriev I.V."/>
            <person name="Hainaut M."/>
            <person name="Henrissat B."/>
            <person name="Roux C."/>
            <person name="Martin F."/>
            <person name="Corradi N."/>
        </authorList>
    </citation>
    <scope>NUCLEOTIDE SEQUENCE [LARGE SCALE GENOMIC DNA]</scope>
    <source>
        <strain evidence="1 2">DAOM 197198</strain>
    </source>
</reference>
<keyword evidence="2" id="KW-1185">Reference proteome</keyword>
<sequence length="187" mass="21119">MWGCAVCGLQNSKEKFRKLTLEALAKVQTSSTVSLLTVQLQDDQLYLSYKGAKRICLREEVYHDLLNNTHNLEILEQRVKVLKLELTKLQESSTNEPVKFSQFFGDQVARVTNIFYRPIKQKVMILCSALRNKQVGGTKTAIGLLMEPRKNVVNTLANMGKSSTYQTVYTTQTTRLNSQSPQSNGKA</sequence>
<proteinExistence type="predicted"/>
<evidence type="ECO:0000313" key="1">
    <source>
        <dbReference type="EMBL" id="POG69425.1"/>
    </source>
</evidence>
<dbReference type="Proteomes" id="UP000018888">
    <property type="component" value="Unassembled WGS sequence"/>
</dbReference>
<evidence type="ECO:0000313" key="2">
    <source>
        <dbReference type="Proteomes" id="UP000018888"/>
    </source>
</evidence>
<name>A0A2P4PVK9_RHIID</name>
<protein>
    <submittedName>
        <fullName evidence="1">Uncharacterized protein</fullName>
    </submittedName>
</protein>